<reference evidence="1 2" key="1">
    <citation type="submission" date="2023-09" db="EMBL/GenBank/DDBJ databases">
        <title>Analysis of phage genome (vB_Yru_GN1) of the bacterium (Yersinia ruckeri).</title>
        <authorList>
            <person name="Ganjoor M.S."/>
            <person name="Bouzari M."/>
            <person name="Soleimani-Delfan A."/>
        </authorList>
    </citation>
    <scope>NUCLEOTIDE SEQUENCE [LARGE SCALE GENOMIC DNA]</scope>
    <source>
        <strain evidence="2">vB_Yru_GN1</strain>
    </source>
</reference>
<keyword evidence="2" id="KW-1185">Reference proteome</keyword>
<sequence length="216" mass="25003">MSKNLDKLISGTPFIRIELENRISQSYPLYKIIDNRKSKESYNHTIGYITQQYQDSVSKDRDDVRVVAMNHRQLTSELIKDDKSPTKIYKSIHQITEALLNIDSDKMKLFDLVDDKSYFIKFVTKLGFSGYISTYNDDPKAQYSYQIVNSPISINKEVADRLIELVNKDIDKPKSYLIPVHGDSIIRIKLVEINLIDIEIDSKESMTDELSNKSLK</sequence>
<accession>A0AA86J0L3</accession>
<dbReference type="Proteomes" id="UP001304813">
    <property type="component" value="Segment"/>
</dbReference>
<protein>
    <submittedName>
        <fullName evidence="1">Uncharacterized protein</fullName>
    </submittedName>
</protein>
<name>A0AA86J0L3_9CAUD</name>
<proteinExistence type="predicted"/>
<evidence type="ECO:0000313" key="1">
    <source>
        <dbReference type="EMBL" id="BES79882.1"/>
    </source>
</evidence>
<evidence type="ECO:0000313" key="2">
    <source>
        <dbReference type="Proteomes" id="UP001304813"/>
    </source>
</evidence>
<dbReference type="EMBL" id="LC779065">
    <property type="protein sequence ID" value="BES79882.1"/>
    <property type="molecule type" value="Genomic_DNA"/>
</dbReference>
<organism evidence="1 2">
    <name type="scientific">Yersinia phage vB_Yru_GN1</name>
    <dbReference type="NCBI Taxonomy" id="3074381"/>
    <lineage>
        <taxon>Viruses</taxon>
        <taxon>Duplodnaviria</taxon>
        <taxon>Heunggongvirae</taxon>
        <taxon>Uroviricota</taxon>
        <taxon>Caudoviricetes</taxon>
        <taxon>Caudoviricetes incertae sedis</taxon>
        <taxon>Sepahanvirus</taxon>
        <taxon>Sepahanvirus vB-Yru-GN1</taxon>
    </lineage>
</organism>